<gene>
    <name evidence="4" type="ORF">L207DRAFT_568154</name>
</gene>
<keyword evidence="2" id="KW-0732">Signal</keyword>
<dbReference type="OrthoDB" id="3565018at2759"/>
<keyword evidence="1" id="KW-0175">Coiled coil</keyword>
<name>A0A2J6RJ40_HYAVF</name>
<feature type="chain" id="PRO_5014317010" description="DUF7580 domain-containing protein" evidence="2">
    <location>
        <begin position="21"/>
        <end position="582"/>
    </location>
</feature>
<protein>
    <recommendedName>
        <fullName evidence="3">DUF7580 domain-containing protein</fullName>
    </recommendedName>
</protein>
<keyword evidence="5" id="KW-1185">Reference proteome</keyword>
<evidence type="ECO:0000259" key="3">
    <source>
        <dbReference type="Pfam" id="PF24476"/>
    </source>
</evidence>
<sequence length="582" mass="65373">MDPVTAVGLALAIAPLLITALQEYQSAALKIKQSVLYESTMQKLIRALEFQIICFDDNLENLLKVAVPDGIDIKPSSDLWKSKTTVTKVEEYLGKKKFGHIRQTISEFENCICDIGTEFGRFLGAPKGKKLSLEDLEDLLSKNPKGSSQSKHFFTPLTKRAKLLIKQPALVRMTNELDNLNSNVGKLLENAEKLHATDTQIIVDIKQATALDMMLQQVRNRAEKLFHAFLEAWKLNCHPSHHTMLFLDTPAFPQKKNTSLKFNASQYRFRVVLQKPAANIGEGQCWRETYVTVLDLDGDDDGFIPNAPNAKVVQQTPQTPSATPAILISTPKGPLQNPAQAQINDICKDIVCAKSSNQAIDLHLHRGKGFICPDSASSPLATPLGTTTYDWGILTLNKLFCLPNKVPMLPNEKVSLGFKLATSLLQLKTSQWLKMDWNKPPNQAITFFFPTAPNAIEVEHPLIPQLFSSDKRGEEEKCPKLMLLELGILLLEIFNQQTLEEWAKENHPSTPVTEYTRDYLVKRLYEASVTKMTLRYGKAVGACLSFAFDYHPTRPSWDDRDMRITVCAKIIQPLQEELEDTL</sequence>
<dbReference type="EMBL" id="KZ613948">
    <property type="protein sequence ID" value="PMD38521.1"/>
    <property type="molecule type" value="Genomic_DNA"/>
</dbReference>
<dbReference type="AlphaFoldDB" id="A0A2J6RJ40"/>
<dbReference type="PANTHER" id="PTHR35186:SF4">
    <property type="entry name" value="PRION-INHIBITION AND PROPAGATION HELO DOMAIN-CONTAINING PROTEIN"/>
    <property type="match status" value="1"/>
</dbReference>
<reference evidence="4 5" key="1">
    <citation type="submission" date="2016-04" db="EMBL/GenBank/DDBJ databases">
        <title>A degradative enzymes factory behind the ericoid mycorrhizal symbiosis.</title>
        <authorList>
            <consortium name="DOE Joint Genome Institute"/>
            <person name="Martino E."/>
            <person name="Morin E."/>
            <person name="Grelet G."/>
            <person name="Kuo A."/>
            <person name="Kohler A."/>
            <person name="Daghino S."/>
            <person name="Barry K."/>
            <person name="Choi C."/>
            <person name="Cichocki N."/>
            <person name="Clum A."/>
            <person name="Copeland A."/>
            <person name="Hainaut M."/>
            <person name="Haridas S."/>
            <person name="Labutti K."/>
            <person name="Lindquist E."/>
            <person name="Lipzen A."/>
            <person name="Khouja H.-R."/>
            <person name="Murat C."/>
            <person name="Ohm R."/>
            <person name="Olson A."/>
            <person name="Spatafora J."/>
            <person name="Veneault-Fourrey C."/>
            <person name="Henrissat B."/>
            <person name="Grigoriev I."/>
            <person name="Martin F."/>
            <person name="Perotto S."/>
        </authorList>
    </citation>
    <scope>NUCLEOTIDE SEQUENCE [LARGE SCALE GENOMIC DNA]</scope>
    <source>
        <strain evidence="4 5">F</strain>
    </source>
</reference>
<dbReference type="Pfam" id="PF24476">
    <property type="entry name" value="DUF7580"/>
    <property type="match status" value="1"/>
</dbReference>
<dbReference type="Proteomes" id="UP000235786">
    <property type="component" value="Unassembled WGS sequence"/>
</dbReference>
<evidence type="ECO:0000313" key="4">
    <source>
        <dbReference type="EMBL" id="PMD38521.1"/>
    </source>
</evidence>
<evidence type="ECO:0000256" key="1">
    <source>
        <dbReference type="SAM" id="Coils"/>
    </source>
</evidence>
<dbReference type="PANTHER" id="PTHR35186">
    <property type="entry name" value="ANK_REP_REGION DOMAIN-CONTAINING PROTEIN"/>
    <property type="match status" value="1"/>
</dbReference>
<dbReference type="InterPro" id="IPR056002">
    <property type="entry name" value="DUF7580"/>
</dbReference>
<evidence type="ECO:0000313" key="5">
    <source>
        <dbReference type="Proteomes" id="UP000235786"/>
    </source>
</evidence>
<feature type="domain" description="DUF7580" evidence="3">
    <location>
        <begin position="216"/>
        <end position="579"/>
    </location>
</feature>
<feature type="coiled-coil region" evidence="1">
    <location>
        <begin position="170"/>
        <end position="197"/>
    </location>
</feature>
<accession>A0A2J6RJ40</accession>
<organism evidence="4 5">
    <name type="scientific">Hyaloscypha variabilis (strain UAMH 11265 / GT02V1 / F)</name>
    <name type="common">Meliniomyces variabilis</name>
    <dbReference type="NCBI Taxonomy" id="1149755"/>
    <lineage>
        <taxon>Eukaryota</taxon>
        <taxon>Fungi</taxon>
        <taxon>Dikarya</taxon>
        <taxon>Ascomycota</taxon>
        <taxon>Pezizomycotina</taxon>
        <taxon>Leotiomycetes</taxon>
        <taxon>Helotiales</taxon>
        <taxon>Hyaloscyphaceae</taxon>
        <taxon>Hyaloscypha</taxon>
        <taxon>Hyaloscypha variabilis</taxon>
    </lineage>
</organism>
<feature type="signal peptide" evidence="2">
    <location>
        <begin position="1"/>
        <end position="20"/>
    </location>
</feature>
<proteinExistence type="predicted"/>
<evidence type="ECO:0000256" key="2">
    <source>
        <dbReference type="SAM" id="SignalP"/>
    </source>
</evidence>